<sequence>MSPSPACSAFPKKLIVATLLLYFLHLPPVIGNWLSDDIHIIGFSILPAEARKRSMYDVDGYMHVMEDMEILIRLFGKFKDVTYFKFTKSMSDCDRTGEEVELHIIEGSEHTVSEAKVTLPSKSVDSNLVYMCLREGSSGSFQLQGSYIDGSGKEQVCNWLVIKLLDRRAPIWVLIMMVVGLLSLSALFSGLNLGLLSLDKTDLKVIINTGSQRERSQASKIVPVRNHGNYLLCCLVFSNVLVNTTLALVTDELTPSNGSWESIIYTTFGIVIFGEIIPQAVCSRYGLAVGAETILITKFFMFVTFPLAYPIGKLLDSILGEEIGAVYTRDRLKELLKVTRDQHGLEREEMGIISGALEMKSKTVKDIMTPLDDIFMLPVEACFDFDVLTEIESRGSRGHMAFVQKLIDEGPGDPRYETVGLVTMEDVLEELLQAEIYDENDVGRSHGKTQKTIKSLPYKYRKTRPVVHISPQLSFAATQYLVTLVEPFKNNKVSLSVIQRLMGTNIQFVKLPKAVALLHPDESTVYLYEAGKATGVFTMIIEGRVRVEVGKEKLTYDSGPFTTFGVDLLMSYKADGGIREAIKNSISRTPGKNSEYVPDYTVKALADLHVLKLTAKKYRQACIATEQERMYSNNPQKAAEKPTWAEEIAAILDAED</sequence>
<keyword evidence="1" id="KW-0129">CBS domain</keyword>
<evidence type="ECO:0000256" key="2">
    <source>
        <dbReference type="PROSITE-ProRule" id="PRU01193"/>
    </source>
</evidence>
<dbReference type="InterPro" id="IPR000644">
    <property type="entry name" value="CBS_dom"/>
</dbReference>
<comment type="caution">
    <text evidence="7">The sequence shown here is derived from an EMBL/GenBank/DDBJ whole genome shotgun (WGS) entry which is preliminary data.</text>
</comment>
<gene>
    <name evidence="7" type="ORF">ODALV1_LOCUS10646</name>
</gene>
<dbReference type="Pfam" id="PF25562">
    <property type="entry name" value="CNBH_CNNM2_C"/>
    <property type="match status" value="1"/>
</dbReference>
<dbReference type="Gene3D" id="3.10.580.10">
    <property type="entry name" value="CBS-domain"/>
    <property type="match status" value="2"/>
</dbReference>
<organism evidence="7 8">
    <name type="scientific">Orchesella dallaii</name>
    <dbReference type="NCBI Taxonomy" id="48710"/>
    <lineage>
        <taxon>Eukaryota</taxon>
        <taxon>Metazoa</taxon>
        <taxon>Ecdysozoa</taxon>
        <taxon>Arthropoda</taxon>
        <taxon>Hexapoda</taxon>
        <taxon>Collembola</taxon>
        <taxon>Entomobryomorpha</taxon>
        <taxon>Entomobryoidea</taxon>
        <taxon>Orchesellidae</taxon>
        <taxon>Orchesellinae</taxon>
        <taxon>Orchesella</taxon>
    </lineage>
</organism>
<evidence type="ECO:0000256" key="3">
    <source>
        <dbReference type="SAM" id="Phobius"/>
    </source>
</evidence>
<keyword evidence="4" id="KW-0732">Signal</keyword>
<dbReference type="EMBL" id="CAXLJM020000033">
    <property type="protein sequence ID" value="CAL8100822.1"/>
    <property type="molecule type" value="Genomic_DNA"/>
</dbReference>
<dbReference type="PANTHER" id="PTHR12064:SF94">
    <property type="entry name" value="UNEXTENDED PROTEIN"/>
    <property type="match status" value="1"/>
</dbReference>
<evidence type="ECO:0000259" key="5">
    <source>
        <dbReference type="PROSITE" id="PS51371"/>
    </source>
</evidence>
<dbReference type="PANTHER" id="PTHR12064">
    <property type="entry name" value="METAL TRANSPORTER CNNM"/>
    <property type="match status" value="1"/>
</dbReference>
<evidence type="ECO:0000313" key="7">
    <source>
        <dbReference type="EMBL" id="CAL8100822.1"/>
    </source>
</evidence>
<dbReference type="Pfam" id="PF01595">
    <property type="entry name" value="CNNM"/>
    <property type="match status" value="1"/>
</dbReference>
<evidence type="ECO:0000256" key="4">
    <source>
        <dbReference type="SAM" id="SignalP"/>
    </source>
</evidence>
<feature type="signal peptide" evidence="4">
    <location>
        <begin position="1"/>
        <end position="31"/>
    </location>
</feature>
<keyword evidence="2 3" id="KW-1133">Transmembrane helix</keyword>
<evidence type="ECO:0008006" key="9">
    <source>
        <dbReference type="Google" id="ProtNLM"/>
    </source>
</evidence>
<feature type="transmembrane region" description="Helical" evidence="3">
    <location>
        <begin position="285"/>
        <end position="309"/>
    </location>
</feature>
<feature type="transmembrane region" description="Helical" evidence="3">
    <location>
        <begin position="262"/>
        <end position="278"/>
    </location>
</feature>
<reference evidence="7 8" key="1">
    <citation type="submission" date="2024-08" db="EMBL/GenBank/DDBJ databases">
        <authorList>
            <person name="Cucini C."/>
            <person name="Frati F."/>
        </authorList>
    </citation>
    <scope>NUCLEOTIDE SEQUENCE [LARGE SCALE GENOMIC DNA]</scope>
</reference>
<evidence type="ECO:0000313" key="8">
    <source>
        <dbReference type="Proteomes" id="UP001642540"/>
    </source>
</evidence>
<dbReference type="Proteomes" id="UP001642540">
    <property type="component" value="Unassembled WGS sequence"/>
</dbReference>
<evidence type="ECO:0000256" key="1">
    <source>
        <dbReference type="PROSITE-ProRule" id="PRU00703"/>
    </source>
</evidence>
<accession>A0ABP1QLD2</accession>
<dbReference type="InterPro" id="IPR002550">
    <property type="entry name" value="CNNM"/>
</dbReference>
<feature type="domain" description="CNNM transmembrane" evidence="6">
    <location>
        <begin position="167"/>
        <end position="350"/>
    </location>
</feature>
<keyword evidence="2 3" id="KW-0812">Transmembrane</keyword>
<feature type="domain" description="CBS" evidence="5">
    <location>
        <begin position="368"/>
        <end position="439"/>
    </location>
</feature>
<dbReference type="PROSITE" id="PS51846">
    <property type="entry name" value="CNNM"/>
    <property type="match status" value="1"/>
</dbReference>
<keyword evidence="2 3" id="KW-0472">Membrane</keyword>
<evidence type="ECO:0000259" key="6">
    <source>
        <dbReference type="PROSITE" id="PS51846"/>
    </source>
</evidence>
<feature type="chain" id="PRO_5045430946" description="Metal transporter CNNM4" evidence="4">
    <location>
        <begin position="32"/>
        <end position="656"/>
    </location>
</feature>
<dbReference type="PROSITE" id="PS51371">
    <property type="entry name" value="CBS"/>
    <property type="match status" value="1"/>
</dbReference>
<protein>
    <recommendedName>
        <fullName evidence="9">Metal transporter CNNM4</fullName>
    </recommendedName>
</protein>
<dbReference type="InterPro" id="IPR046342">
    <property type="entry name" value="CBS_dom_sf"/>
</dbReference>
<feature type="transmembrane region" description="Helical" evidence="3">
    <location>
        <begin position="171"/>
        <end position="196"/>
    </location>
</feature>
<keyword evidence="8" id="KW-1185">Reference proteome</keyword>
<name>A0ABP1QLD2_9HEXA</name>
<feature type="transmembrane region" description="Helical" evidence="3">
    <location>
        <begin position="230"/>
        <end position="250"/>
    </location>
</feature>
<dbReference type="InterPro" id="IPR045095">
    <property type="entry name" value="ACDP"/>
</dbReference>
<proteinExistence type="predicted"/>